<accession>M1MN57</accession>
<evidence type="ECO:0000256" key="1">
    <source>
        <dbReference type="SAM" id="Phobius"/>
    </source>
</evidence>
<sequence length="246" mass="29497">MVVKNIFPKVNYPDDKNDIKHIIKEYDKVLEYKLYGSVLKNQKSGGYIIQLIVAMAIIYIFKCSWISFWIRSLYFIPLIISIVYNIWIAIKAKKNNFNEEKMLYKFKMSEIILIIALIYGGTFCYETVIFDKWDNKNYFVYFSILVLFSLLTFMKFRVEAPKKFIKQYQYTDNKINSYNMIIIPIVQLLVSIAYFEKPYFLLLIGSSVFLVFFLGVISYTVFEYEQYDKIQELKKEINYIPKERKK</sequence>
<feature type="transmembrane region" description="Helical" evidence="1">
    <location>
        <begin position="73"/>
        <end position="90"/>
    </location>
</feature>
<keyword evidence="1" id="KW-1133">Transmembrane helix</keyword>
<dbReference type="EMBL" id="CP004121">
    <property type="protein sequence ID" value="AGF56161.1"/>
    <property type="molecule type" value="Genomic_DNA"/>
</dbReference>
<dbReference type="PATRIC" id="fig|931276.5.peg.2400"/>
<feature type="transmembrane region" description="Helical" evidence="1">
    <location>
        <begin position="175"/>
        <end position="194"/>
    </location>
</feature>
<dbReference type="HOGENOM" id="CLU_1145644_0_0_9"/>
<feature type="transmembrane region" description="Helical" evidence="1">
    <location>
        <begin position="47"/>
        <end position="67"/>
    </location>
</feature>
<dbReference type="KEGG" id="csr:Cspa_c23960"/>
<keyword evidence="1" id="KW-0812">Transmembrane</keyword>
<evidence type="ECO:0000313" key="3">
    <source>
        <dbReference type="Proteomes" id="UP000011728"/>
    </source>
</evidence>
<feature type="transmembrane region" description="Helical" evidence="1">
    <location>
        <begin position="200"/>
        <end position="222"/>
    </location>
</feature>
<organism evidence="2 3">
    <name type="scientific">Clostridium saccharoperbutylacetonicum N1-4(HMT)</name>
    <dbReference type="NCBI Taxonomy" id="931276"/>
    <lineage>
        <taxon>Bacteria</taxon>
        <taxon>Bacillati</taxon>
        <taxon>Bacillota</taxon>
        <taxon>Clostridia</taxon>
        <taxon>Eubacteriales</taxon>
        <taxon>Clostridiaceae</taxon>
        <taxon>Clostridium</taxon>
    </lineage>
</organism>
<dbReference type="Proteomes" id="UP000011728">
    <property type="component" value="Chromosome"/>
</dbReference>
<dbReference type="STRING" id="36745.CLSAP_22120"/>
<reference evidence="2 3" key="1">
    <citation type="submission" date="2013-02" db="EMBL/GenBank/DDBJ databases">
        <title>Genome sequence of Clostridium saccharoperbutylacetonicum N1-4(HMT).</title>
        <authorList>
            <person name="Poehlein A."/>
            <person name="Daniel R."/>
        </authorList>
    </citation>
    <scope>NUCLEOTIDE SEQUENCE [LARGE SCALE GENOMIC DNA]</scope>
    <source>
        <strain evidence="3">N1-4(HMT)</strain>
    </source>
</reference>
<gene>
    <name evidence="2" type="ORF">Cspa_c23960</name>
</gene>
<dbReference type="RefSeq" id="WP_015392480.1">
    <property type="nucleotide sequence ID" value="NC_020291.1"/>
</dbReference>
<feature type="transmembrane region" description="Helical" evidence="1">
    <location>
        <begin position="136"/>
        <end position="154"/>
    </location>
</feature>
<dbReference type="AlphaFoldDB" id="M1MN57"/>
<keyword evidence="1" id="KW-0472">Membrane</keyword>
<feature type="transmembrane region" description="Helical" evidence="1">
    <location>
        <begin position="111"/>
        <end position="130"/>
    </location>
</feature>
<dbReference type="eggNOG" id="ENOG503270Y">
    <property type="taxonomic scope" value="Bacteria"/>
</dbReference>
<keyword evidence="3" id="KW-1185">Reference proteome</keyword>
<proteinExistence type="predicted"/>
<name>M1MN57_9CLOT</name>
<protein>
    <submittedName>
        <fullName evidence="2">Uncharacterized protein</fullName>
    </submittedName>
</protein>
<evidence type="ECO:0000313" key="2">
    <source>
        <dbReference type="EMBL" id="AGF56161.1"/>
    </source>
</evidence>